<feature type="non-terminal residue" evidence="2">
    <location>
        <position position="480"/>
    </location>
</feature>
<dbReference type="EMBL" id="JANBPK010001370">
    <property type="protein sequence ID" value="KAJ2923284.1"/>
    <property type="molecule type" value="Genomic_DNA"/>
</dbReference>
<gene>
    <name evidence="2" type="ORF">H1R20_g13809</name>
</gene>
<evidence type="ECO:0000313" key="2">
    <source>
        <dbReference type="EMBL" id="KAJ2923284.1"/>
    </source>
</evidence>
<evidence type="ECO:0000313" key="3">
    <source>
        <dbReference type="Proteomes" id="UP001140091"/>
    </source>
</evidence>
<keyword evidence="3" id="KW-1185">Reference proteome</keyword>
<name>A0A9W8IWV9_9AGAR</name>
<dbReference type="Proteomes" id="UP001140091">
    <property type="component" value="Unassembled WGS sequence"/>
</dbReference>
<evidence type="ECO:0000256" key="1">
    <source>
        <dbReference type="SAM" id="MobiDB-lite"/>
    </source>
</evidence>
<dbReference type="OrthoDB" id="3065671at2759"/>
<feature type="region of interest" description="Disordered" evidence="1">
    <location>
        <begin position="1"/>
        <end position="63"/>
    </location>
</feature>
<sequence>MARDSFVEPSQPPPDPPKDDTTTKGAGAPNGDDNPDPDPDHDNTGAASGRPPKASGNQDTASTAKLQSELQDALNELADCRQMMVILSSANSDLITQRNLLKTQVTDFTDMIASKDSEISSLREELDQAHFKLRKAERRNRYVDDSDRWKADAKYRKKQKDATTMLFGFPSYEPDEAGDEILKERRGAQGLVAKSVSVVTGMMNRFNEELFQTAASCSDLVENQGFEKASMSSSSRERADRVLGTRLVSMILPTIPRGNPTNPIVVQITIQAFLVHWCNSIIEAWYPKQPTFAEFLVDVASKLKVGTNTNICGKNTVITQKHTRESDNLFGDWVEEIIEDLSDVLSIFGWKVGGYSPGKKLSTLAIHARLLSLVKDAYDIRTAMAEVSTSGDIDLVIVSCDTQFSQEIMEDAYGDRRTTARKELGAEAEGTFEDVVATTGIGLQREILRPHELLELITREIEMVLKPRVVLEYTLLEAFQ</sequence>
<dbReference type="AlphaFoldDB" id="A0A9W8IWV9"/>
<organism evidence="2 3">
    <name type="scientific">Candolleomyces eurysporus</name>
    <dbReference type="NCBI Taxonomy" id="2828524"/>
    <lineage>
        <taxon>Eukaryota</taxon>
        <taxon>Fungi</taxon>
        <taxon>Dikarya</taxon>
        <taxon>Basidiomycota</taxon>
        <taxon>Agaricomycotina</taxon>
        <taxon>Agaricomycetes</taxon>
        <taxon>Agaricomycetidae</taxon>
        <taxon>Agaricales</taxon>
        <taxon>Agaricineae</taxon>
        <taxon>Psathyrellaceae</taxon>
        <taxon>Candolleomyces</taxon>
    </lineage>
</organism>
<proteinExistence type="predicted"/>
<reference evidence="2" key="1">
    <citation type="submission" date="2022-06" db="EMBL/GenBank/DDBJ databases">
        <title>Genome Sequence of Candolleomyces eurysporus.</title>
        <authorList>
            <person name="Buettner E."/>
        </authorList>
    </citation>
    <scope>NUCLEOTIDE SEQUENCE</scope>
    <source>
        <strain evidence="2">VTCC 930004</strain>
    </source>
</reference>
<accession>A0A9W8IWV9</accession>
<comment type="caution">
    <text evidence="2">The sequence shown here is derived from an EMBL/GenBank/DDBJ whole genome shotgun (WGS) entry which is preliminary data.</text>
</comment>
<feature type="compositionally biased region" description="Low complexity" evidence="1">
    <location>
        <begin position="23"/>
        <end position="32"/>
    </location>
</feature>
<protein>
    <submittedName>
        <fullName evidence="2">Uncharacterized protein</fullName>
    </submittedName>
</protein>